<reference evidence="2" key="1">
    <citation type="journal article" date="2014" name="Genome Announc.">
        <title>Genome sequence of the yeast Cyberlindnera fabianii (Hansenula fabianii).</title>
        <authorList>
            <person name="Freel K.C."/>
            <person name="Sarilar V."/>
            <person name="Neuveglise C."/>
            <person name="Devillers H."/>
            <person name="Friedrich A."/>
            <person name="Schacherer J."/>
        </authorList>
    </citation>
    <scope>NUCLEOTIDE SEQUENCE</scope>
    <source>
        <strain evidence="2">YJS4271</strain>
    </source>
</reference>
<feature type="compositionally biased region" description="Polar residues" evidence="1">
    <location>
        <begin position="173"/>
        <end position="185"/>
    </location>
</feature>
<evidence type="ECO:0000256" key="1">
    <source>
        <dbReference type="SAM" id="MobiDB-lite"/>
    </source>
</evidence>
<feature type="compositionally biased region" description="Polar residues" evidence="1">
    <location>
        <begin position="134"/>
        <end position="143"/>
    </location>
</feature>
<feature type="compositionally biased region" description="Low complexity" evidence="1">
    <location>
        <begin position="552"/>
        <end position="570"/>
    </location>
</feature>
<feature type="region of interest" description="Disordered" evidence="1">
    <location>
        <begin position="238"/>
        <end position="286"/>
    </location>
</feature>
<proteinExistence type="predicted"/>
<gene>
    <name evidence="2" type="ORF">CYFA0S_23e01112g</name>
</gene>
<feature type="region of interest" description="Disordered" evidence="1">
    <location>
        <begin position="299"/>
        <end position="583"/>
    </location>
</feature>
<feature type="compositionally biased region" description="Polar residues" evidence="1">
    <location>
        <begin position="302"/>
        <end position="319"/>
    </location>
</feature>
<protein>
    <submittedName>
        <fullName evidence="2">CYFA0S23e01112g1_1</fullName>
    </submittedName>
</protein>
<feature type="compositionally biased region" description="Basic and acidic residues" evidence="1">
    <location>
        <begin position="513"/>
        <end position="522"/>
    </location>
</feature>
<evidence type="ECO:0000313" key="2">
    <source>
        <dbReference type="EMBL" id="CDR46450.1"/>
    </source>
</evidence>
<feature type="region of interest" description="Disordered" evidence="1">
    <location>
        <begin position="679"/>
        <end position="698"/>
    </location>
</feature>
<feature type="compositionally biased region" description="Polar residues" evidence="1">
    <location>
        <begin position="273"/>
        <end position="285"/>
    </location>
</feature>
<feature type="compositionally biased region" description="Polar residues" evidence="1">
    <location>
        <begin position="362"/>
        <end position="375"/>
    </location>
</feature>
<feature type="compositionally biased region" description="Basic and acidic residues" evidence="1">
    <location>
        <begin position="571"/>
        <end position="583"/>
    </location>
</feature>
<dbReference type="VEuPathDB" id="FungiDB:BON22_4271"/>
<feature type="region of interest" description="Disordered" evidence="1">
    <location>
        <begin position="1"/>
        <end position="67"/>
    </location>
</feature>
<organism evidence="2">
    <name type="scientific">Cyberlindnera fabianii</name>
    <name type="common">Yeast</name>
    <name type="synonym">Hansenula fabianii</name>
    <dbReference type="NCBI Taxonomy" id="36022"/>
    <lineage>
        <taxon>Eukaryota</taxon>
        <taxon>Fungi</taxon>
        <taxon>Dikarya</taxon>
        <taxon>Ascomycota</taxon>
        <taxon>Saccharomycotina</taxon>
        <taxon>Saccharomycetes</taxon>
        <taxon>Phaffomycetales</taxon>
        <taxon>Phaffomycetaceae</taxon>
        <taxon>Cyberlindnera</taxon>
    </lineage>
</organism>
<feature type="compositionally biased region" description="Polar residues" evidence="1">
    <location>
        <begin position="425"/>
        <end position="441"/>
    </location>
</feature>
<feature type="region of interest" description="Disordered" evidence="1">
    <location>
        <begin position="93"/>
        <end position="209"/>
    </location>
</feature>
<feature type="compositionally biased region" description="Polar residues" evidence="1">
    <location>
        <begin position="197"/>
        <end position="209"/>
    </location>
</feature>
<sequence length="801" mass="86523">MDAFTPEHNEDSEPYTPPTKSTRRHTRRRRRSSWISEDEDDQDYNSDNNDFTGSHYRNEYADTGADNDFVVSDDEILYSSDDSAFEMLNIATASPPNWEKRITKGTFKRSSDRKTEDEQASASAAAHDSEPIAATTSDTTKTSYRAKKKSRKSVTEQSTKTLPHETLAEDLSNIITKSPVTTASAKSKAGNDVMSKPPSSSSNLAKSNVTAMDVGNGSAAVKATTGRVENAIAVQGLVPAQMEETLVKPDVPKKVLKKQKSSEETNAADKSISRSPNQPSITQISAVKPLKNLFGEGLAKKSNVSTKPSQLNGPASQTRGLGVAESSDVLKSASKRSKDSSYSVQGLTSLGELTTGEKSRPPSMSSEPLKNTVAVTANDLRRPPTDPRLASQAPDGPIPSVMDTTTGYGPSKESVIPIAPALSGVQGSTKVPTSSTNTNVVQPEHSVSSTKSSESNTPTPHIHKETISLPSATSKHPGTRLVTTAPVKKKRKKAPSIFMNYPRDNHRRVSRTSRLDAKKQQGSDELDADADDDDLDSLFEEPHDDQGDVEVADTATASTVVAPPSVAADTTHSEGGKDAVDEPTKKIIITPRAVSAHKARGSSLLLDLEIEDDDTPVVDTANLDSLMRKLSTPPEKHSQYSDVMTMTPISTAVSPTDAKNEVEGYTTEKHIASDDIVETQPTENEGPLMSNSSGSQKDNVLLEVTSQKTNDNDNDNNDDVVAIPISEVDLLTASQKVFKRPADPLFVDANSDDENDEMSTTIKHGDVILEVLSDNESDSDVELLTEREYRRYLAEQKRART</sequence>
<feature type="compositionally biased region" description="Basic residues" evidence="1">
    <location>
        <begin position="21"/>
        <end position="32"/>
    </location>
</feature>
<feature type="compositionally biased region" description="Basic and acidic residues" evidence="1">
    <location>
        <begin position="1"/>
        <end position="11"/>
    </location>
</feature>
<dbReference type="AlphaFoldDB" id="A0A061B955"/>
<accession>A0A061B955</accession>
<dbReference type="EMBL" id="LK052908">
    <property type="protein sequence ID" value="CDR46450.1"/>
    <property type="molecule type" value="Genomic_DNA"/>
</dbReference>
<feature type="compositionally biased region" description="Acidic residues" evidence="1">
    <location>
        <begin position="524"/>
        <end position="539"/>
    </location>
</feature>
<name>A0A061B955_CYBFA</name>
<feature type="compositionally biased region" description="Low complexity" evidence="1">
    <location>
        <begin position="446"/>
        <end position="455"/>
    </location>
</feature>